<dbReference type="Proteomes" id="UP000037773">
    <property type="component" value="Unassembled WGS sequence"/>
</dbReference>
<sequence length="159" mass="17679">MWRPFVGTTDRPDSVYLDTNCFVDWAQGTHCHREAESMLRAGRAGHVRLFTSTLTLAEARGTSASEHRLRIRTLLQEPYITLVDVTRRVGLLANDLTADRPKIKGADAVHLACACFAGAEVFMTRNFRDFSPGDTYKGVLLRTPFEFGGEGIFPESDIG</sequence>
<feature type="domain" description="PIN" evidence="5">
    <location>
        <begin position="15"/>
        <end position="127"/>
    </location>
</feature>
<comment type="caution">
    <text evidence="6">The sequence shown here is derived from an EMBL/GenBank/DDBJ whole genome shotgun (WGS) entry which is preliminary data.</text>
</comment>
<dbReference type="GO" id="GO:0004518">
    <property type="term" value="F:nuclease activity"/>
    <property type="evidence" value="ECO:0007669"/>
    <property type="project" value="UniProtKB-KW"/>
</dbReference>
<evidence type="ECO:0000259" key="5">
    <source>
        <dbReference type="Pfam" id="PF01850"/>
    </source>
</evidence>
<accession>A0A0M8QHH6</accession>
<evidence type="ECO:0000256" key="3">
    <source>
        <dbReference type="ARBA" id="ARBA00022801"/>
    </source>
</evidence>
<evidence type="ECO:0000256" key="2">
    <source>
        <dbReference type="ARBA" id="ARBA00022723"/>
    </source>
</evidence>
<keyword evidence="2" id="KW-0479">Metal-binding</keyword>
<dbReference type="Pfam" id="PF01850">
    <property type="entry name" value="PIN"/>
    <property type="match status" value="1"/>
</dbReference>
<gene>
    <name evidence="6" type="ORF">ADK41_19195</name>
</gene>
<evidence type="ECO:0000313" key="6">
    <source>
        <dbReference type="EMBL" id="KOT37497.1"/>
    </source>
</evidence>
<dbReference type="GO" id="GO:0046872">
    <property type="term" value="F:metal ion binding"/>
    <property type="evidence" value="ECO:0007669"/>
    <property type="project" value="UniProtKB-KW"/>
</dbReference>
<keyword evidence="7" id="KW-1185">Reference proteome</keyword>
<proteinExistence type="predicted"/>
<dbReference type="Gene3D" id="3.40.50.1010">
    <property type="entry name" value="5'-nuclease"/>
    <property type="match status" value="1"/>
</dbReference>
<dbReference type="InterPro" id="IPR029060">
    <property type="entry name" value="PIN-like_dom_sf"/>
</dbReference>
<dbReference type="AlphaFoldDB" id="A0A0M8QHH6"/>
<dbReference type="PATRIC" id="fig|36816.3.peg.4159"/>
<evidence type="ECO:0000256" key="4">
    <source>
        <dbReference type="ARBA" id="ARBA00022842"/>
    </source>
</evidence>
<keyword evidence="4" id="KW-0460">Magnesium</keyword>
<protein>
    <recommendedName>
        <fullName evidence="5">PIN domain-containing protein</fullName>
    </recommendedName>
</protein>
<evidence type="ECO:0000256" key="1">
    <source>
        <dbReference type="ARBA" id="ARBA00022722"/>
    </source>
</evidence>
<evidence type="ECO:0000313" key="7">
    <source>
        <dbReference type="Proteomes" id="UP000037773"/>
    </source>
</evidence>
<reference evidence="6 7" key="1">
    <citation type="submission" date="2015-07" db="EMBL/GenBank/DDBJ databases">
        <authorList>
            <person name="Noorani M."/>
        </authorList>
    </citation>
    <scope>NUCLEOTIDE SEQUENCE [LARGE SCALE GENOMIC DNA]</scope>
    <source>
        <strain evidence="6 7">NRRL B-24567</strain>
    </source>
</reference>
<dbReference type="EMBL" id="LGCN01000197">
    <property type="protein sequence ID" value="KOT37497.1"/>
    <property type="molecule type" value="Genomic_DNA"/>
</dbReference>
<organism evidence="6 7">
    <name type="scientific">Streptomyces caelestis</name>
    <dbReference type="NCBI Taxonomy" id="36816"/>
    <lineage>
        <taxon>Bacteria</taxon>
        <taxon>Bacillati</taxon>
        <taxon>Actinomycetota</taxon>
        <taxon>Actinomycetes</taxon>
        <taxon>Kitasatosporales</taxon>
        <taxon>Streptomycetaceae</taxon>
        <taxon>Streptomyces</taxon>
    </lineage>
</organism>
<name>A0A0M8QHH6_9ACTN</name>
<dbReference type="GO" id="GO:0016787">
    <property type="term" value="F:hydrolase activity"/>
    <property type="evidence" value="ECO:0007669"/>
    <property type="project" value="UniProtKB-KW"/>
</dbReference>
<keyword evidence="1" id="KW-0540">Nuclease</keyword>
<dbReference type="InterPro" id="IPR002716">
    <property type="entry name" value="PIN_dom"/>
</dbReference>
<dbReference type="SUPFAM" id="SSF88723">
    <property type="entry name" value="PIN domain-like"/>
    <property type="match status" value="1"/>
</dbReference>
<keyword evidence="3" id="KW-0378">Hydrolase</keyword>